<dbReference type="RefSeq" id="WP_184928743.1">
    <property type="nucleotide sequence ID" value="NZ_JACHMO010000001.1"/>
</dbReference>
<evidence type="ECO:0000313" key="1">
    <source>
        <dbReference type="EMBL" id="MBB5808910.1"/>
    </source>
</evidence>
<organism evidence="1 2">
    <name type="scientific">Saccharothrix ecbatanensis</name>
    <dbReference type="NCBI Taxonomy" id="1105145"/>
    <lineage>
        <taxon>Bacteria</taxon>
        <taxon>Bacillati</taxon>
        <taxon>Actinomycetota</taxon>
        <taxon>Actinomycetes</taxon>
        <taxon>Pseudonocardiales</taxon>
        <taxon>Pseudonocardiaceae</taxon>
        <taxon>Saccharothrix</taxon>
    </lineage>
</organism>
<evidence type="ECO:0000313" key="2">
    <source>
        <dbReference type="Proteomes" id="UP000552097"/>
    </source>
</evidence>
<reference evidence="1 2" key="1">
    <citation type="submission" date="2020-08" db="EMBL/GenBank/DDBJ databases">
        <title>Sequencing the genomes of 1000 actinobacteria strains.</title>
        <authorList>
            <person name="Klenk H.-P."/>
        </authorList>
    </citation>
    <scope>NUCLEOTIDE SEQUENCE [LARGE SCALE GENOMIC DNA]</scope>
    <source>
        <strain evidence="1 2">DSM 45486</strain>
    </source>
</reference>
<dbReference type="EMBL" id="JACHMO010000001">
    <property type="protein sequence ID" value="MBB5808910.1"/>
    <property type="molecule type" value="Genomic_DNA"/>
</dbReference>
<keyword evidence="2" id="KW-1185">Reference proteome</keyword>
<proteinExistence type="predicted"/>
<comment type="caution">
    <text evidence="1">The sequence shown here is derived from an EMBL/GenBank/DDBJ whole genome shotgun (WGS) entry which is preliminary data.</text>
</comment>
<accession>A0A7W9HV87</accession>
<gene>
    <name evidence="1" type="ORF">F4560_008678</name>
</gene>
<protein>
    <submittedName>
        <fullName evidence="1">Uncharacterized protein</fullName>
    </submittedName>
</protein>
<dbReference type="AlphaFoldDB" id="A0A7W9HV87"/>
<sequence>MLFLLFFIWTWNYGDGARKNCITHLHQLQVVLCHRGQVAESNPAS</sequence>
<dbReference type="Proteomes" id="UP000552097">
    <property type="component" value="Unassembled WGS sequence"/>
</dbReference>
<name>A0A7W9HV87_9PSEU</name>